<sequence>MNFLAVKGPELFSKWVGDSEKAIRDLFSRARQVSPTIVFFDEIDAVGSSRGSEKSSGVSDRVLAQLLTELDGLEKTSRVILLAATNRPDQLDSALLRPGRLDRAIHNFDETIAKLIDKTEGYSGAELVAVCRTAAMFAMRENIEATKVDWRHFEQALLAVVARTETYLLKIYEEFKAGRFSSSSSC</sequence>
<proteinExistence type="inferred from homology"/>
<evidence type="ECO:0000256" key="2">
    <source>
        <dbReference type="ARBA" id="ARBA00022840"/>
    </source>
</evidence>
<dbReference type="Gene3D" id="1.10.8.60">
    <property type="match status" value="1"/>
</dbReference>
<name>A0A9P1I8J5_9PELO</name>
<dbReference type="InterPro" id="IPR050168">
    <property type="entry name" value="AAA_ATPase_domain"/>
</dbReference>
<keyword evidence="7" id="KW-1185">Reference proteome</keyword>
<keyword evidence="2 3" id="KW-0067">ATP-binding</keyword>
<dbReference type="Pfam" id="PF00004">
    <property type="entry name" value="AAA"/>
    <property type="match status" value="1"/>
</dbReference>
<keyword evidence="1 3" id="KW-0547">Nucleotide-binding</keyword>
<dbReference type="AlphaFoldDB" id="A0A9P1I8J5"/>
<dbReference type="InterPro" id="IPR003960">
    <property type="entry name" value="ATPase_AAA_CS"/>
</dbReference>
<organism evidence="6 7">
    <name type="scientific">Caenorhabditis angaria</name>
    <dbReference type="NCBI Taxonomy" id="860376"/>
    <lineage>
        <taxon>Eukaryota</taxon>
        <taxon>Metazoa</taxon>
        <taxon>Ecdysozoa</taxon>
        <taxon>Nematoda</taxon>
        <taxon>Chromadorea</taxon>
        <taxon>Rhabditida</taxon>
        <taxon>Rhabditina</taxon>
        <taxon>Rhabditomorpha</taxon>
        <taxon>Rhabditoidea</taxon>
        <taxon>Rhabditidae</taxon>
        <taxon>Peloderinae</taxon>
        <taxon>Caenorhabditis</taxon>
    </lineage>
</organism>
<accession>A0A9P1I8J5</accession>
<dbReference type="PANTHER" id="PTHR23077:SF27">
    <property type="entry name" value="ATPASE FAMILY GENE 2 PROTEIN HOMOLOG A"/>
    <property type="match status" value="1"/>
</dbReference>
<dbReference type="Gene3D" id="3.40.50.300">
    <property type="entry name" value="P-loop containing nucleotide triphosphate hydrolases"/>
    <property type="match status" value="2"/>
</dbReference>
<evidence type="ECO:0000313" key="7">
    <source>
        <dbReference type="Proteomes" id="UP001152747"/>
    </source>
</evidence>
<evidence type="ECO:0008006" key="8">
    <source>
        <dbReference type="Google" id="ProtNLM"/>
    </source>
</evidence>
<comment type="similarity">
    <text evidence="3">Belongs to the AAA ATPase family.</text>
</comment>
<dbReference type="EMBL" id="CANHGI010000001">
    <property type="protein sequence ID" value="CAI5440053.1"/>
    <property type="molecule type" value="Genomic_DNA"/>
</dbReference>
<dbReference type="InterPro" id="IPR003959">
    <property type="entry name" value="ATPase_AAA_core"/>
</dbReference>
<feature type="domain" description="AAA ATPase AAA+ lid" evidence="5">
    <location>
        <begin position="110"/>
        <end position="155"/>
    </location>
</feature>
<dbReference type="Proteomes" id="UP001152747">
    <property type="component" value="Unassembled WGS sequence"/>
</dbReference>
<evidence type="ECO:0000256" key="1">
    <source>
        <dbReference type="ARBA" id="ARBA00022741"/>
    </source>
</evidence>
<gene>
    <name evidence="6" type="ORF">CAMP_LOCUS2690</name>
</gene>
<comment type="caution">
    <text evidence="6">The sequence shown here is derived from an EMBL/GenBank/DDBJ whole genome shotgun (WGS) entry which is preliminary data.</text>
</comment>
<evidence type="ECO:0000259" key="5">
    <source>
        <dbReference type="Pfam" id="PF17862"/>
    </source>
</evidence>
<dbReference type="GO" id="GO:0005524">
    <property type="term" value="F:ATP binding"/>
    <property type="evidence" value="ECO:0007669"/>
    <property type="project" value="UniProtKB-KW"/>
</dbReference>
<dbReference type="PANTHER" id="PTHR23077">
    <property type="entry name" value="AAA-FAMILY ATPASE"/>
    <property type="match status" value="1"/>
</dbReference>
<evidence type="ECO:0000256" key="3">
    <source>
        <dbReference type="RuleBase" id="RU003651"/>
    </source>
</evidence>
<reference evidence="6" key="1">
    <citation type="submission" date="2022-11" db="EMBL/GenBank/DDBJ databases">
        <authorList>
            <person name="Kikuchi T."/>
        </authorList>
    </citation>
    <scope>NUCLEOTIDE SEQUENCE</scope>
    <source>
        <strain evidence="6">PS1010</strain>
    </source>
</reference>
<dbReference type="OrthoDB" id="27435at2759"/>
<dbReference type="GO" id="GO:0005737">
    <property type="term" value="C:cytoplasm"/>
    <property type="evidence" value="ECO:0007669"/>
    <property type="project" value="TreeGrafter"/>
</dbReference>
<feature type="domain" description="ATPase AAA-type core" evidence="4">
    <location>
        <begin position="2"/>
        <end position="106"/>
    </location>
</feature>
<dbReference type="Pfam" id="PF17862">
    <property type="entry name" value="AAA_lid_3"/>
    <property type="match status" value="1"/>
</dbReference>
<protein>
    <recommendedName>
        <fullName evidence="8">AAA+ ATPase domain-containing protein</fullName>
    </recommendedName>
</protein>
<dbReference type="SUPFAM" id="SSF52540">
    <property type="entry name" value="P-loop containing nucleoside triphosphate hydrolases"/>
    <property type="match status" value="1"/>
</dbReference>
<dbReference type="PROSITE" id="PS00674">
    <property type="entry name" value="AAA"/>
    <property type="match status" value="1"/>
</dbReference>
<dbReference type="GO" id="GO:0016887">
    <property type="term" value="F:ATP hydrolysis activity"/>
    <property type="evidence" value="ECO:0007669"/>
    <property type="project" value="InterPro"/>
</dbReference>
<evidence type="ECO:0000313" key="6">
    <source>
        <dbReference type="EMBL" id="CAI5440053.1"/>
    </source>
</evidence>
<dbReference type="InterPro" id="IPR041569">
    <property type="entry name" value="AAA_lid_3"/>
</dbReference>
<dbReference type="InterPro" id="IPR027417">
    <property type="entry name" value="P-loop_NTPase"/>
</dbReference>
<evidence type="ECO:0000259" key="4">
    <source>
        <dbReference type="Pfam" id="PF00004"/>
    </source>
</evidence>